<dbReference type="OrthoDB" id="9784483at2"/>
<proteinExistence type="inferred from homology"/>
<dbReference type="GO" id="GO:0034599">
    <property type="term" value="P:cellular response to oxidative stress"/>
    <property type="evidence" value="ECO:0007669"/>
    <property type="project" value="TreeGrafter"/>
</dbReference>
<dbReference type="Gene3D" id="3.40.50.80">
    <property type="entry name" value="Nucleotide-binding domain of ferredoxin-NADP reductase (FNR) module"/>
    <property type="match status" value="1"/>
</dbReference>
<accession>A0A1S6HW72</accession>
<name>A0A1S6HW72_9GAMM</name>
<dbReference type="InterPro" id="IPR017938">
    <property type="entry name" value="Riboflavin_synthase-like_b-brl"/>
</dbReference>
<dbReference type="PRINTS" id="PR00371">
    <property type="entry name" value="FPNCR"/>
</dbReference>
<dbReference type="InterPro" id="IPR039261">
    <property type="entry name" value="FNR_nucleotide-bd"/>
</dbReference>
<evidence type="ECO:0000256" key="6">
    <source>
        <dbReference type="ARBA" id="ARBA00022827"/>
    </source>
</evidence>
<organism evidence="12 13">
    <name type="scientific">Shewanella psychrophila</name>
    <dbReference type="NCBI Taxonomy" id="225848"/>
    <lineage>
        <taxon>Bacteria</taxon>
        <taxon>Pseudomonadati</taxon>
        <taxon>Pseudomonadota</taxon>
        <taxon>Gammaproteobacteria</taxon>
        <taxon>Alteromonadales</taxon>
        <taxon>Shewanellaceae</taxon>
        <taxon>Shewanella</taxon>
    </lineage>
</organism>
<dbReference type="InterPro" id="IPR001433">
    <property type="entry name" value="OxRdtase_FAD/NAD-bd"/>
</dbReference>
<evidence type="ECO:0000256" key="2">
    <source>
        <dbReference type="ARBA" id="ARBA00008312"/>
    </source>
</evidence>
<sequence length="249" mass="27815">MWIEGEVVGRVDWNDKLFSLQIRADIQPFIAGQFIKLSQVINDKRVARAYSIVNAPGGDLIEVLAVSVEEGQLSPNLQQLKVGDKLDVSPKASGFMTLEEIPETSFSGKQLWLLATGTAVGPFISMLETDEPWCRFETVVLVYGVRLAEDLAYKEQLLQLERRYPNQFKLVFSVTRETLPEAIQSRISTGIQSGEIQKLAGVEITPQNSQVMLCGNPDMISDTNKILLDMGLAKNLRRAPGQITVEKYW</sequence>
<keyword evidence="6" id="KW-0274">FAD</keyword>
<dbReference type="EMBL" id="CP014782">
    <property type="protein sequence ID" value="AQS39658.1"/>
    <property type="molecule type" value="Genomic_DNA"/>
</dbReference>
<evidence type="ECO:0000256" key="3">
    <source>
        <dbReference type="ARBA" id="ARBA00013223"/>
    </source>
</evidence>
<dbReference type="InterPro" id="IPR017927">
    <property type="entry name" value="FAD-bd_FR_type"/>
</dbReference>
<keyword evidence="5" id="KW-0547">Nucleotide-binding</keyword>
<comment type="catalytic activity">
    <reaction evidence="10">
        <text>2 reduced [2Fe-2S]-[ferredoxin] + NADP(+) + H(+) = 2 oxidized [2Fe-2S]-[ferredoxin] + NADPH</text>
        <dbReference type="Rhea" id="RHEA:20125"/>
        <dbReference type="Rhea" id="RHEA-COMP:10000"/>
        <dbReference type="Rhea" id="RHEA-COMP:10001"/>
        <dbReference type="ChEBI" id="CHEBI:15378"/>
        <dbReference type="ChEBI" id="CHEBI:33737"/>
        <dbReference type="ChEBI" id="CHEBI:33738"/>
        <dbReference type="ChEBI" id="CHEBI:57783"/>
        <dbReference type="ChEBI" id="CHEBI:58349"/>
        <dbReference type="EC" id="1.18.1.2"/>
    </reaction>
</comment>
<keyword evidence="7" id="KW-0521">NADP</keyword>
<dbReference type="InterPro" id="IPR033892">
    <property type="entry name" value="FNR_bac"/>
</dbReference>
<dbReference type="STRING" id="225848.Sps_04573"/>
<keyword evidence="13" id="KW-1185">Reference proteome</keyword>
<dbReference type="Gene3D" id="2.40.30.10">
    <property type="entry name" value="Translation factors"/>
    <property type="match status" value="1"/>
</dbReference>
<dbReference type="SUPFAM" id="SSF63380">
    <property type="entry name" value="Riboflavin synthase domain-like"/>
    <property type="match status" value="1"/>
</dbReference>
<evidence type="ECO:0000256" key="9">
    <source>
        <dbReference type="ARBA" id="ARBA00034078"/>
    </source>
</evidence>
<keyword evidence="4" id="KW-0285">Flavoprotein</keyword>
<dbReference type="Pfam" id="PF00970">
    <property type="entry name" value="FAD_binding_6"/>
    <property type="match status" value="1"/>
</dbReference>
<dbReference type="RefSeq" id="WP_077754521.1">
    <property type="nucleotide sequence ID" value="NZ_CP014782.1"/>
</dbReference>
<dbReference type="Proteomes" id="UP000189545">
    <property type="component" value="Chromosome"/>
</dbReference>
<dbReference type="SUPFAM" id="SSF52343">
    <property type="entry name" value="Ferredoxin reductase-like, C-terminal NADP-linked domain"/>
    <property type="match status" value="1"/>
</dbReference>
<dbReference type="GO" id="GO:0004324">
    <property type="term" value="F:ferredoxin-NADP+ reductase activity"/>
    <property type="evidence" value="ECO:0007669"/>
    <property type="project" value="UniProtKB-EC"/>
</dbReference>
<evidence type="ECO:0000256" key="1">
    <source>
        <dbReference type="ARBA" id="ARBA00001974"/>
    </source>
</evidence>
<dbReference type="PANTHER" id="PTHR47878">
    <property type="entry name" value="OXIDOREDUCTASE FAD/NAD(P)-BINDING DOMAIN PROTEIN"/>
    <property type="match status" value="1"/>
</dbReference>
<dbReference type="AlphaFoldDB" id="A0A1S6HW72"/>
<evidence type="ECO:0000313" key="12">
    <source>
        <dbReference type="EMBL" id="AQS39658.1"/>
    </source>
</evidence>
<evidence type="ECO:0000313" key="13">
    <source>
        <dbReference type="Proteomes" id="UP000189545"/>
    </source>
</evidence>
<dbReference type="InterPro" id="IPR051930">
    <property type="entry name" value="FNR_type-1"/>
</dbReference>
<dbReference type="InterPro" id="IPR008333">
    <property type="entry name" value="Cbr1-like_FAD-bd_dom"/>
</dbReference>
<comment type="similarity">
    <text evidence="2">Belongs to the ferredoxin--NADP reductase type 1 family.</text>
</comment>
<evidence type="ECO:0000256" key="7">
    <source>
        <dbReference type="ARBA" id="ARBA00022857"/>
    </source>
</evidence>
<comment type="cofactor">
    <cofactor evidence="1">
        <name>FAD</name>
        <dbReference type="ChEBI" id="CHEBI:57692"/>
    </cofactor>
</comment>
<dbReference type="InterPro" id="IPR001709">
    <property type="entry name" value="Flavoprot_Pyr_Nucl_cyt_Rdtase"/>
</dbReference>
<dbReference type="Pfam" id="PF00175">
    <property type="entry name" value="NAD_binding_1"/>
    <property type="match status" value="1"/>
</dbReference>
<dbReference type="KEGG" id="spsw:Sps_04573"/>
<evidence type="ECO:0000256" key="10">
    <source>
        <dbReference type="ARBA" id="ARBA00047776"/>
    </source>
</evidence>
<gene>
    <name evidence="12" type="ORF">Sps_04573</name>
</gene>
<dbReference type="PANTHER" id="PTHR47878:SF1">
    <property type="entry name" value="FLAVODOXIN_FERREDOXIN--NADP REDUCTASE"/>
    <property type="match status" value="1"/>
</dbReference>
<protein>
    <recommendedName>
        <fullName evidence="3">ferredoxin--NADP(+) reductase</fullName>
        <ecNumber evidence="3">1.18.1.2</ecNumber>
    </recommendedName>
</protein>
<reference evidence="12 13" key="1">
    <citation type="submission" date="2016-03" db="EMBL/GenBank/DDBJ databases">
        <title>Complete genome sequence of Shewanella psychrophila WP2, a deep sea bacterium isolated from west Pacific sediment.</title>
        <authorList>
            <person name="Xu G."/>
            <person name="Jian H."/>
        </authorList>
    </citation>
    <scope>NUCLEOTIDE SEQUENCE [LARGE SCALE GENOMIC DNA]</scope>
    <source>
        <strain evidence="12 13">WP2</strain>
    </source>
</reference>
<dbReference type="GO" id="GO:0000166">
    <property type="term" value="F:nucleotide binding"/>
    <property type="evidence" value="ECO:0007669"/>
    <property type="project" value="UniProtKB-KW"/>
</dbReference>
<feature type="domain" description="FAD-binding FR-type" evidence="11">
    <location>
        <begin position="1"/>
        <end position="99"/>
    </location>
</feature>
<dbReference type="GO" id="GO:0042167">
    <property type="term" value="P:heme catabolic process"/>
    <property type="evidence" value="ECO:0007669"/>
    <property type="project" value="TreeGrafter"/>
</dbReference>
<evidence type="ECO:0000256" key="5">
    <source>
        <dbReference type="ARBA" id="ARBA00022741"/>
    </source>
</evidence>
<evidence type="ECO:0000256" key="8">
    <source>
        <dbReference type="ARBA" id="ARBA00023002"/>
    </source>
</evidence>
<comment type="cofactor">
    <cofactor evidence="9">
        <name>[2Fe-2S] cluster</name>
        <dbReference type="ChEBI" id="CHEBI:190135"/>
    </cofactor>
</comment>
<dbReference type="CDD" id="cd06195">
    <property type="entry name" value="FNR1"/>
    <property type="match status" value="1"/>
</dbReference>
<keyword evidence="8 12" id="KW-0560">Oxidoreductase</keyword>
<dbReference type="EC" id="1.18.1.2" evidence="3"/>
<dbReference type="PROSITE" id="PS51384">
    <property type="entry name" value="FAD_FR"/>
    <property type="match status" value="1"/>
</dbReference>
<evidence type="ECO:0000259" key="11">
    <source>
        <dbReference type="PROSITE" id="PS51384"/>
    </source>
</evidence>
<evidence type="ECO:0000256" key="4">
    <source>
        <dbReference type="ARBA" id="ARBA00022630"/>
    </source>
</evidence>